<feature type="domain" description="WDR36/Utp21 N-terminal" evidence="6">
    <location>
        <begin position="33"/>
        <end position="320"/>
    </location>
</feature>
<evidence type="ECO:0000313" key="7">
    <source>
        <dbReference type="EMBL" id="SZX63358.1"/>
    </source>
</evidence>
<feature type="compositionally biased region" description="Basic residues" evidence="4">
    <location>
        <begin position="854"/>
        <end position="864"/>
    </location>
</feature>
<dbReference type="Gene3D" id="2.130.10.10">
    <property type="entry name" value="YVTN repeat-like/Quinoprotein amine dehydrogenase"/>
    <property type="match status" value="3"/>
</dbReference>
<feature type="domain" description="WDR36/Utp21 C-terminal" evidence="5">
    <location>
        <begin position="894"/>
        <end position="1122"/>
    </location>
</feature>
<keyword evidence="2" id="KW-0677">Repeat</keyword>
<dbReference type="InterPro" id="IPR059157">
    <property type="entry name" value="WDR36-Utp21_N"/>
</dbReference>
<reference evidence="7 9" key="1">
    <citation type="submission" date="2016-10" db="EMBL/GenBank/DDBJ databases">
        <authorList>
            <person name="Cai Z."/>
        </authorList>
    </citation>
    <scope>NUCLEOTIDE SEQUENCE [LARGE SCALE GENOMIC DNA]</scope>
</reference>
<accession>A0A383VCS2</accession>
<proteinExistence type="predicted"/>
<feature type="region of interest" description="Disordered" evidence="4">
    <location>
        <begin position="732"/>
        <end position="789"/>
    </location>
</feature>
<dbReference type="Proteomes" id="UP000256970">
    <property type="component" value="Unassembled WGS sequence"/>
</dbReference>
<dbReference type="PROSITE" id="PS50294">
    <property type="entry name" value="WD_REPEATS_REGION"/>
    <property type="match status" value="1"/>
</dbReference>
<evidence type="ECO:0000313" key="8">
    <source>
        <dbReference type="EMBL" id="SZX75392.1"/>
    </source>
</evidence>
<dbReference type="InterPro" id="IPR019775">
    <property type="entry name" value="WD40_repeat_CS"/>
</dbReference>
<feature type="compositionally biased region" description="Low complexity" evidence="4">
    <location>
        <begin position="868"/>
        <end position="884"/>
    </location>
</feature>
<evidence type="ECO:0000256" key="1">
    <source>
        <dbReference type="ARBA" id="ARBA00022574"/>
    </source>
</evidence>
<dbReference type="GO" id="GO:0032040">
    <property type="term" value="C:small-subunit processome"/>
    <property type="evidence" value="ECO:0007669"/>
    <property type="project" value="InterPro"/>
</dbReference>
<dbReference type="InterPro" id="IPR015943">
    <property type="entry name" value="WD40/YVTN_repeat-like_dom_sf"/>
</dbReference>
<feature type="compositionally biased region" description="Acidic residues" evidence="4">
    <location>
        <begin position="770"/>
        <end position="786"/>
    </location>
</feature>
<dbReference type="Pfam" id="PF25171">
    <property type="entry name" value="Beta-prop_WDR36-Utp21_1st"/>
    <property type="match status" value="1"/>
</dbReference>
<feature type="region of interest" description="Disordered" evidence="4">
    <location>
        <begin position="808"/>
        <end position="897"/>
    </location>
</feature>
<dbReference type="AlphaFoldDB" id="A0A383VCS2"/>
<feature type="repeat" description="WD" evidence="3">
    <location>
        <begin position="504"/>
        <end position="545"/>
    </location>
</feature>
<evidence type="ECO:0000256" key="2">
    <source>
        <dbReference type="ARBA" id="ARBA00022737"/>
    </source>
</evidence>
<organism evidence="7 9">
    <name type="scientific">Tetradesmus obliquus</name>
    <name type="common">Green alga</name>
    <name type="synonym">Acutodesmus obliquus</name>
    <dbReference type="NCBI Taxonomy" id="3088"/>
    <lineage>
        <taxon>Eukaryota</taxon>
        <taxon>Viridiplantae</taxon>
        <taxon>Chlorophyta</taxon>
        <taxon>core chlorophytes</taxon>
        <taxon>Chlorophyceae</taxon>
        <taxon>CS clade</taxon>
        <taxon>Sphaeropleales</taxon>
        <taxon>Scenedesmaceae</taxon>
        <taxon>Tetradesmus</taxon>
    </lineage>
</organism>
<dbReference type="Pfam" id="PF25168">
    <property type="entry name" value="Beta-prop_WDR36-Utp21_2nd"/>
    <property type="match status" value="2"/>
</dbReference>
<dbReference type="InterPro" id="IPR036322">
    <property type="entry name" value="WD40_repeat_dom_sf"/>
</dbReference>
<gene>
    <name evidence="8" type="ORF">BQ4739_LOCUS15666</name>
    <name evidence="7" type="ORF">BQ4739_LOCUS3911</name>
</gene>
<feature type="repeat" description="WD" evidence="3">
    <location>
        <begin position="153"/>
        <end position="175"/>
    </location>
</feature>
<dbReference type="Pfam" id="PF04192">
    <property type="entry name" value="Utp21"/>
    <property type="match status" value="1"/>
</dbReference>
<evidence type="ECO:0000259" key="6">
    <source>
        <dbReference type="Pfam" id="PF25171"/>
    </source>
</evidence>
<keyword evidence="9" id="KW-1185">Reference proteome</keyword>
<evidence type="ECO:0000256" key="4">
    <source>
        <dbReference type="SAM" id="MobiDB-lite"/>
    </source>
</evidence>
<evidence type="ECO:0000256" key="3">
    <source>
        <dbReference type="PROSITE-ProRule" id="PRU00221"/>
    </source>
</evidence>
<dbReference type="InterPro" id="IPR001680">
    <property type="entry name" value="WD40_rpt"/>
</dbReference>
<feature type="repeat" description="WD" evidence="3">
    <location>
        <begin position="627"/>
        <end position="668"/>
    </location>
</feature>
<evidence type="ECO:0000259" key="5">
    <source>
        <dbReference type="Pfam" id="PF04192"/>
    </source>
</evidence>
<dbReference type="PANTHER" id="PTHR22840:SF12">
    <property type="entry name" value="WD REPEAT-CONTAINING PROTEIN 36"/>
    <property type="match status" value="1"/>
</dbReference>
<dbReference type="GO" id="GO:0034388">
    <property type="term" value="C:Pwp2p-containing subcomplex of 90S preribosome"/>
    <property type="evidence" value="ECO:0007669"/>
    <property type="project" value="TreeGrafter"/>
</dbReference>
<sequence>MSGPLFKPFRALGYITEDVPFAVQRRGKETYAVVSVGRTWQIYNTSKLTLVMVGPQLPRAVVALATKGDLTFAATGAAIHEAKRMHATGVYAGHRAAVLQMLVLGDNLLSLGKDRQLLVWKIGQYDAPEAVIDLGADFEPSCMAHPDTYINKVVIGGTDGSLQMWNFKTQQLVHSFKSWGSPVRCLAASPALDVMAVGLADGRAILHNLRYDEQVMVLHNAAAAGTGAARFLQGTAAANAAAASSAAVTCLSFRTGQGLPLLAVGGSAGLIALWNLEGRCLHHVIRDAHDRPLLGLHFFAGEPLLMSSAGDNSIKQWVLDGTDAVPRLLKFRSGHSAPPAVVRHYAEGLRLLSAGADRSFRLFSTIQDQQSRELSQKHTAARAKKLKVSAEELKLPRVTQMAACETRERDWANVVTCHAGDPAAYTWRLAHFTLGEHVLLPPPEEQQAPGQQLQTAAAATAVAVSCCGNFALVGNDAGRVDRYNLQSGIHRGSYWRKQADGALLPAHESTVVGLGSDSCNKLLVTVGSDAALRTWDFRKQSLAGELLLGAAATHLALHTGSDLAAVGCVDRVVRLVDIEACRVVRRFSGHSKLFSRKYMCIPVAAVGCVDCVVRLVDIEACRVVRRFSGHSDRLTDVAISADCRWLLTAGMDCTLRVWDIPASQCLQVMHMGTPVTSLTLSGSQDLLATAHVNKRGVFLWSSQLMFGDPAAVATYSEDAIPVHLPTIAAANAGKQQQGGKKQQQQRQQDKVRVASARAGKQQQKGGDDGSSSEEDGQQSEQEDEQEATQMLQGREVRLLVDGGVFSDAEEESSSDYYHSDGSSSSSDSEADAAGDSSSDEPGNSGSEDELQQQKQRKKKRSRARRAAEAAAAAAAAVAAAAYRQTDSSGAPAPLGPNLATLSLLPRSQWENLLHLDTIKARSKPLAPPKKPEAAPFFLPTVPGLSRNPVFAAADGAEVEGAEEGEAGPGSRVLRSRGDSVSAAAAPSAFVALLRSSSAAGDFASFISHIRGLSPAALDLELRATLVLEGDESAAADESAEEENEDVKDVGLLLEALQGELDAARNFEMVQALLARVLVIHGDTLMRHASLLSAVQRLQRRLRGTWLRLDELLQNVRCMVDFIGNAQQ</sequence>
<dbReference type="SUPFAM" id="SSF82171">
    <property type="entry name" value="DPP6 N-terminal domain-like"/>
    <property type="match status" value="1"/>
</dbReference>
<name>A0A383VCS2_TETOB</name>
<dbReference type="PROSITE" id="PS50082">
    <property type="entry name" value="WD_REPEATS_2"/>
    <property type="match status" value="3"/>
</dbReference>
<dbReference type="EMBL" id="FNXT01000308">
    <property type="protein sequence ID" value="SZX63358.1"/>
    <property type="molecule type" value="Genomic_DNA"/>
</dbReference>
<feature type="compositionally biased region" description="Low complexity" evidence="4">
    <location>
        <begin position="733"/>
        <end position="746"/>
    </location>
</feature>
<dbReference type="PROSITE" id="PS00678">
    <property type="entry name" value="WD_REPEATS_1"/>
    <property type="match status" value="2"/>
</dbReference>
<dbReference type="SMART" id="SM00320">
    <property type="entry name" value="WD40"/>
    <property type="match status" value="10"/>
</dbReference>
<dbReference type="SUPFAM" id="SSF50978">
    <property type="entry name" value="WD40 repeat-like"/>
    <property type="match status" value="2"/>
</dbReference>
<dbReference type="STRING" id="3088.A0A383VCS2"/>
<dbReference type="EMBL" id="FNXT01001231">
    <property type="protein sequence ID" value="SZX75392.1"/>
    <property type="molecule type" value="Genomic_DNA"/>
</dbReference>
<evidence type="ECO:0008006" key="10">
    <source>
        <dbReference type="Google" id="ProtNLM"/>
    </source>
</evidence>
<evidence type="ECO:0000313" key="9">
    <source>
        <dbReference type="Proteomes" id="UP000256970"/>
    </source>
</evidence>
<protein>
    <recommendedName>
        <fullName evidence="10">Small-subunit processome Utp21 domain-containing protein</fullName>
    </recommendedName>
</protein>
<dbReference type="GO" id="GO:0006364">
    <property type="term" value="P:rRNA processing"/>
    <property type="evidence" value="ECO:0007669"/>
    <property type="project" value="InterPro"/>
</dbReference>
<feature type="compositionally biased region" description="Low complexity" evidence="4">
    <location>
        <begin position="814"/>
        <end position="840"/>
    </location>
</feature>
<keyword evidence="1 3" id="KW-0853">WD repeat</keyword>
<dbReference type="PANTHER" id="PTHR22840">
    <property type="entry name" value="WD REPEAT-CONTAINING PROTEIN 36"/>
    <property type="match status" value="1"/>
</dbReference>
<dbReference type="InterPro" id="IPR007319">
    <property type="entry name" value="WDR36/Utp21_C"/>
</dbReference>